<dbReference type="Gene3D" id="1.20.144.10">
    <property type="entry name" value="Phosphatidic acid phosphatase type 2/haloperoxidase"/>
    <property type="match status" value="1"/>
</dbReference>
<dbReference type="EMBL" id="JAAIKB010000001">
    <property type="protein sequence ID" value="NGM18695.1"/>
    <property type="molecule type" value="Genomic_DNA"/>
</dbReference>
<keyword evidence="2" id="KW-1185">Reference proteome</keyword>
<reference evidence="1 2" key="1">
    <citation type="submission" date="2020-02" db="EMBL/GenBank/DDBJ databases">
        <authorList>
            <person name="Kim H.M."/>
            <person name="Jeon C.O."/>
        </authorList>
    </citation>
    <scope>NUCLEOTIDE SEQUENCE [LARGE SCALE GENOMIC DNA]</scope>
    <source>
        <strain evidence="1 2">PeD5</strain>
    </source>
</reference>
<accession>A0A6M1LEH4</accession>
<organism evidence="1 2">
    <name type="scientific">Falsiroseomonas algicola</name>
    <dbReference type="NCBI Taxonomy" id="2716930"/>
    <lineage>
        <taxon>Bacteria</taxon>
        <taxon>Pseudomonadati</taxon>
        <taxon>Pseudomonadota</taxon>
        <taxon>Alphaproteobacteria</taxon>
        <taxon>Acetobacterales</taxon>
        <taxon>Roseomonadaceae</taxon>
        <taxon>Falsiroseomonas</taxon>
    </lineage>
</organism>
<reference evidence="1 2" key="2">
    <citation type="submission" date="2020-03" db="EMBL/GenBank/DDBJ databases">
        <title>Roseomonas stagni sp. nov., isolated from pond water in Japan.</title>
        <authorList>
            <person name="Furuhata K."/>
            <person name="Miyamoto H."/>
            <person name="Goto K."/>
        </authorList>
    </citation>
    <scope>NUCLEOTIDE SEQUENCE [LARGE SCALE GENOMIC DNA]</scope>
    <source>
        <strain evidence="1 2">PeD5</strain>
    </source>
</reference>
<dbReference type="Proteomes" id="UP000475385">
    <property type="component" value="Unassembled WGS sequence"/>
</dbReference>
<dbReference type="SUPFAM" id="SSF48317">
    <property type="entry name" value="Acid phosphatase/Vanadium-dependent haloperoxidase"/>
    <property type="match status" value="1"/>
</dbReference>
<comment type="caution">
    <text evidence="1">The sequence shown here is derived from an EMBL/GenBank/DDBJ whole genome shotgun (WGS) entry which is preliminary data.</text>
</comment>
<dbReference type="InterPro" id="IPR036938">
    <property type="entry name" value="PAP2/HPO_sf"/>
</dbReference>
<evidence type="ECO:0000313" key="2">
    <source>
        <dbReference type="Proteomes" id="UP000475385"/>
    </source>
</evidence>
<protein>
    <submittedName>
        <fullName evidence="1">Phosphatase PAP2 family protein</fullName>
    </submittedName>
</protein>
<dbReference type="AlphaFoldDB" id="A0A6M1LEH4"/>
<proteinExistence type="predicted"/>
<sequence length="294" mass="32107">MANMGDMGDMGDRGANGLGGGAGLLAFRIDLPFDKEKPQVWRKDKDGAWGWKEDPAIDLEVLPPDLTVTWTPRDWSARWFAWAIMGDFATQTAWKSITLTPYPVAAAEVTAELQLLFRAAQDERPDAMGEIVAQNQDYEDCMAFFMALLRISANSHPRTCGLMHVAGLIGLLTAMHFKNAPGSQPQRPRPSQLHPALLPAIEVPGHPAFPSGHATQAMLMALIVEQALPAERRTKLAPYLHTLAGRIARNREIAGLHYKSDTTGGLELAAKVFELLGSVESYADALKLAQGEWA</sequence>
<gene>
    <name evidence="1" type="ORF">G3576_01630</name>
</gene>
<evidence type="ECO:0000313" key="1">
    <source>
        <dbReference type="EMBL" id="NGM18695.1"/>
    </source>
</evidence>
<dbReference type="RefSeq" id="WP_164692576.1">
    <property type="nucleotide sequence ID" value="NZ_JAAIKB010000001.1"/>
</dbReference>
<name>A0A6M1LEH4_9PROT</name>